<comment type="caution">
    <text evidence="2">The sequence shown here is derived from an EMBL/GenBank/DDBJ whole genome shotgun (WGS) entry which is preliminary data.</text>
</comment>
<dbReference type="InterPro" id="IPR029058">
    <property type="entry name" value="AB_hydrolase_fold"/>
</dbReference>
<accession>A0A644UR23</accession>
<dbReference type="Gene3D" id="3.40.50.1820">
    <property type="entry name" value="alpha/beta hydrolase"/>
    <property type="match status" value="1"/>
</dbReference>
<evidence type="ECO:0000259" key="1">
    <source>
        <dbReference type="Pfam" id="PF12697"/>
    </source>
</evidence>
<organism evidence="2">
    <name type="scientific">bioreactor metagenome</name>
    <dbReference type="NCBI Taxonomy" id="1076179"/>
    <lineage>
        <taxon>unclassified sequences</taxon>
        <taxon>metagenomes</taxon>
        <taxon>ecological metagenomes</taxon>
    </lineage>
</organism>
<reference evidence="2" key="1">
    <citation type="submission" date="2019-08" db="EMBL/GenBank/DDBJ databases">
        <authorList>
            <person name="Kucharzyk K."/>
            <person name="Murdoch R.W."/>
            <person name="Higgins S."/>
            <person name="Loffler F."/>
        </authorList>
    </citation>
    <scope>NUCLEOTIDE SEQUENCE</scope>
</reference>
<dbReference type="EC" id="4.2.99.20" evidence="2"/>
<feature type="domain" description="AB hydrolase-1" evidence="1">
    <location>
        <begin position="55"/>
        <end position="297"/>
    </location>
</feature>
<dbReference type="InterPro" id="IPR000073">
    <property type="entry name" value="AB_hydrolase_1"/>
</dbReference>
<name>A0A644UR23_9ZZZZ</name>
<dbReference type="SUPFAM" id="SSF53474">
    <property type="entry name" value="alpha/beta-Hydrolases"/>
    <property type="match status" value="1"/>
</dbReference>
<dbReference type="Pfam" id="PF12697">
    <property type="entry name" value="Abhydrolase_6"/>
    <property type="match status" value="1"/>
</dbReference>
<dbReference type="PROSITE" id="PS51257">
    <property type="entry name" value="PROKAR_LIPOPROTEIN"/>
    <property type="match status" value="1"/>
</dbReference>
<gene>
    <name evidence="2" type="primary">menH_14</name>
    <name evidence="2" type="ORF">SDC9_27268</name>
</gene>
<dbReference type="AlphaFoldDB" id="A0A644UR23"/>
<protein>
    <submittedName>
        <fullName evidence="2">2-succinyl-6-hydroxy-2, 4-cyclohexadiene-1-carboxylate synthase</fullName>
        <ecNumber evidence="2">4.2.99.20</ecNumber>
    </submittedName>
</protein>
<dbReference type="GO" id="GO:0070205">
    <property type="term" value="F:2-succinyl-6-hydroxy-2,4-cyclohexadiene-1-carboxylate synthase activity"/>
    <property type="evidence" value="ECO:0007669"/>
    <property type="project" value="UniProtKB-EC"/>
</dbReference>
<evidence type="ECO:0000313" key="2">
    <source>
        <dbReference type="EMBL" id="MPL81351.1"/>
    </source>
</evidence>
<proteinExistence type="predicted"/>
<dbReference type="PANTHER" id="PTHR43798">
    <property type="entry name" value="MONOACYLGLYCEROL LIPASE"/>
    <property type="match status" value="1"/>
</dbReference>
<sequence length="311" mass="34019">MRHASVKILFVLLLLLSGCAGHAPSPLERTAPLKRVDVGEVQLAARVIYGHGVPILFIHGSWDDHHSWLPVAEELARKDGNSIVLYDRRGHSASTNVSRQGHISDDVTDAARLIQKLGIGPVHVVGHSYGASVAIALANEHPELVASLFVYEPPVLGILKGKKNYSEELKATKLSMQKAKEYLESGDIELGTMYFVENAAFGKGSWINVFDERSRAVMTANSDTWLDQSRDPERLTIDVANLNMFNKSITLAYGDRTLPVYAYVAMEVHKTVPAVHLVVCHGAGHGGPISAPEQVARLIEAHLQINTENSR</sequence>
<dbReference type="EMBL" id="VSSQ01000149">
    <property type="protein sequence ID" value="MPL81351.1"/>
    <property type="molecule type" value="Genomic_DNA"/>
</dbReference>
<dbReference type="InterPro" id="IPR050266">
    <property type="entry name" value="AB_hydrolase_sf"/>
</dbReference>
<keyword evidence="2" id="KW-0456">Lyase</keyword>